<feature type="domain" description="G" evidence="2">
    <location>
        <begin position="167"/>
        <end position="220"/>
    </location>
</feature>
<dbReference type="InterPro" id="IPR006073">
    <property type="entry name" value="GTP-bd"/>
</dbReference>
<feature type="compositionally biased region" description="Low complexity" evidence="1">
    <location>
        <begin position="250"/>
        <end position="273"/>
    </location>
</feature>
<dbReference type="Gene3D" id="3.40.50.300">
    <property type="entry name" value="P-loop containing nucleotide triphosphate hydrolases"/>
    <property type="match status" value="1"/>
</dbReference>
<sequence>MQHFRQEMDGELERVWRGGKSHLRRQQRLIDAYGVEGAMREMLSARAVDGSAADRGHHHTRRSLSFREQLRQRPIDKQILEEIYRNLHGKRIERKLKKGVSWEHWITKGDGTAPVFDTSRKGQQTFAFGGHVRLVRAAAHPSQFPTVYRHGAAAARPQPPQRQQVPEVAFIGRTNSGKSSLINALVNATVTPYGHLQGTTSQVRFYDVAQRIVLVDCPGYGYYHPMGLPAVDAANAVRAMRRYLRRAGRHPAGPRATAAAPQGPPRATTTTTTRAEDPHLFLDPPSAAAAEDETADDPRLVHTTADGADSGGRGKGKPRRAAQQRNVRRVFVCVSAHGMQHIDYAYCQLLEDLHIPFSVVITKTDEAPIRYLARLTDYTRSELLRYRQCKELLLVSALRLAGIQQIQSLIGDLAETDGGKGPGLSEDFSAIV</sequence>
<dbReference type="PANTHER" id="PTHR11649">
    <property type="entry name" value="MSS1/TRME-RELATED GTP-BINDING PROTEIN"/>
    <property type="match status" value="1"/>
</dbReference>
<proteinExistence type="predicted"/>
<dbReference type="InterPro" id="IPR027417">
    <property type="entry name" value="P-loop_NTPase"/>
</dbReference>
<reference evidence="3 4" key="1">
    <citation type="journal article" date="2013" name="PLoS ONE">
        <title>Predicting the Proteins of Angomonas deanei, Strigomonas culicis and Their Respective Endosymbionts Reveals New Aspects of the Trypanosomatidae Family.</title>
        <authorList>
            <person name="Motta M.C."/>
            <person name="Martins A.C."/>
            <person name="de Souza S.S."/>
            <person name="Catta-Preta C.M."/>
            <person name="Silva R."/>
            <person name="Klein C.C."/>
            <person name="de Almeida L.G."/>
            <person name="de Lima Cunha O."/>
            <person name="Ciapina L.P."/>
            <person name="Brocchi M."/>
            <person name="Colabardini A.C."/>
            <person name="de Araujo Lima B."/>
            <person name="Machado C.R."/>
            <person name="de Almeida Soares C.M."/>
            <person name="Probst C.M."/>
            <person name="de Menezes C.B."/>
            <person name="Thompson C.E."/>
            <person name="Bartholomeu D.C."/>
            <person name="Gradia D.F."/>
            <person name="Pavoni D.P."/>
            <person name="Grisard E.C."/>
            <person name="Fantinatti-Garboggini F."/>
            <person name="Marchini F.K."/>
            <person name="Rodrigues-Luiz G.F."/>
            <person name="Wagner G."/>
            <person name="Goldman G.H."/>
            <person name="Fietto J.L."/>
            <person name="Elias M.C."/>
            <person name="Goldman M.H."/>
            <person name="Sagot M.F."/>
            <person name="Pereira M."/>
            <person name="Stoco P.H."/>
            <person name="de Mendonca-Neto R.P."/>
            <person name="Teixeira S.M."/>
            <person name="Maciel T.E."/>
            <person name="de Oliveira Mendes T.A."/>
            <person name="Urmenyi T.P."/>
            <person name="de Souza W."/>
            <person name="Schenkman S."/>
            <person name="de Vasconcelos A.T."/>
        </authorList>
    </citation>
    <scope>NUCLEOTIDE SEQUENCE [LARGE SCALE GENOMIC DNA]</scope>
</reference>
<dbReference type="Pfam" id="PF01926">
    <property type="entry name" value="MMR_HSR1"/>
    <property type="match status" value="1"/>
</dbReference>
<evidence type="ECO:0000313" key="3">
    <source>
        <dbReference type="EMBL" id="EPY23609.1"/>
    </source>
</evidence>
<dbReference type="GO" id="GO:0005525">
    <property type="term" value="F:GTP binding"/>
    <property type="evidence" value="ECO:0007669"/>
    <property type="project" value="InterPro"/>
</dbReference>
<comment type="caution">
    <text evidence="3">The sequence shown here is derived from an EMBL/GenBank/DDBJ whole genome shotgun (WGS) entry which is preliminary data.</text>
</comment>
<gene>
    <name evidence="3" type="ORF">STCU_07628</name>
</gene>
<dbReference type="EMBL" id="ATMH01007628">
    <property type="protein sequence ID" value="EPY23609.1"/>
    <property type="molecule type" value="Genomic_DNA"/>
</dbReference>
<dbReference type="AlphaFoldDB" id="S9U4B8"/>
<organism evidence="3 4">
    <name type="scientific">Strigomonas culicis</name>
    <dbReference type="NCBI Taxonomy" id="28005"/>
    <lineage>
        <taxon>Eukaryota</taxon>
        <taxon>Discoba</taxon>
        <taxon>Euglenozoa</taxon>
        <taxon>Kinetoplastea</taxon>
        <taxon>Metakinetoplastina</taxon>
        <taxon>Trypanosomatida</taxon>
        <taxon>Trypanosomatidae</taxon>
        <taxon>Strigomonadinae</taxon>
        <taxon>Strigomonas</taxon>
    </lineage>
</organism>
<protein>
    <recommendedName>
        <fullName evidence="2">G domain-containing protein</fullName>
    </recommendedName>
</protein>
<evidence type="ECO:0000259" key="2">
    <source>
        <dbReference type="Pfam" id="PF01926"/>
    </source>
</evidence>
<dbReference type="Proteomes" id="UP000015354">
    <property type="component" value="Unassembled WGS sequence"/>
</dbReference>
<name>S9U4B8_9TRYP</name>
<dbReference type="PANTHER" id="PTHR11649:SF77">
    <property type="entry name" value="G DOMAIN-CONTAINING PROTEIN"/>
    <property type="match status" value="1"/>
</dbReference>
<feature type="compositionally biased region" description="Basic residues" evidence="1">
    <location>
        <begin position="314"/>
        <end position="323"/>
    </location>
</feature>
<dbReference type="SUPFAM" id="SSF52540">
    <property type="entry name" value="P-loop containing nucleoside triphosphate hydrolases"/>
    <property type="match status" value="1"/>
</dbReference>
<evidence type="ECO:0000256" key="1">
    <source>
        <dbReference type="SAM" id="MobiDB-lite"/>
    </source>
</evidence>
<feature type="region of interest" description="Disordered" evidence="1">
    <location>
        <begin position="247"/>
        <end position="323"/>
    </location>
</feature>
<dbReference type="OrthoDB" id="391988at2759"/>
<keyword evidence="4" id="KW-1185">Reference proteome</keyword>
<accession>S9U4B8</accession>
<evidence type="ECO:0000313" key="4">
    <source>
        <dbReference type="Proteomes" id="UP000015354"/>
    </source>
</evidence>